<keyword evidence="2" id="KW-0540">Nuclease</keyword>
<gene>
    <name evidence="9" type="ORF">FEM48_Zijuj12G0199000</name>
</gene>
<evidence type="ECO:0000256" key="2">
    <source>
        <dbReference type="ARBA" id="ARBA00022722"/>
    </source>
</evidence>
<evidence type="ECO:0000256" key="5">
    <source>
        <dbReference type="ARBA" id="ARBA00022839"/>
    </source>
</evidence>
<dbReference type="InterPro" id="IPR013520">
    <property type="entry name" value="Ribonucl_H"/>
</dbReference>
<name>A0A978UF86_ZIZJJ</name>
<dbReference type="EMBL" id="JAEACU010000012">
    <property type="protein sequence ID" value="KAH7513429.1"/>
    <property type="molecule type" value="Genomic_DNA"/>
</dbReference>
<dbReference type="GO" id="GO:0003676">
    <property type="term" value="F:nucleic acid binding"/>
    <property type="evidence" value="ECO:0007669"/>
    <property type="project" value="InterPro"/>
</dbReference>
<dbReference type="AlphaFoldDB" id="A0A978UF86"/>
<keyword evidence="3" id="KW-0479">Metal-binding</keyword>
<dbReference type="GO" id="GO:0006308">
    <property type="term" value="P:DNA catabolic process"/>
    <property type="evidence" value="ECO:0007669"/>
    <property type="project" value="TreeGrafter"/>
</dbReference>
<evidence type="ECO:0000256" key="6">
    <source>
        <dbReference type="ARBA" id="ARBA00022842"/>
    </source>
</evidence>
<dbReference type="Proteomes" id="UP000813462">
    <property type="component" value="Unassembled WGS sequence"/>
</dbReference>
<comment type="caution">
    <text evidence="9">The sequence shown here is derived from an EMBL/GenBank/DDBJ whole genome shotgun (WGS) entry which is preliminary data.</text>
</comment>
<dbReference type="SUPFAM" id="SSF53098">
    <property type="entry name" value="Ribonuclease H-like"/>
    <property type="match status" value="1"/>
</dbReference>
<dbReference type="PANTHER" id="PTHR13058">
    <property type="entry name" value="THREE PRIME REPAIR EXONUCLEASE 1, 2"/>
    <property type="match status" value="1"/>
</dbReference>
<evidence type="ECO:0000256" key="4">
    <source>
        <dbReference type="ARBA" id="ARBA00022801"/>
    </source>
</evidence>
<dbReference type="GO" id="GO:0046872">
    <property type="term" value="F:metal ion binding"/>
    <property type="evidence" value="ECO:0007669"/>
    <property type="project" value="UniProtKB-KW"/>
</dbReference>
<evidence type="ECO:0000313" key="10">
    <source>
        <dbReference type="Proteomes" id="UP000813462"/>
    </source>
</evidence>
<dbReference type="GO" id="GO:0005737">
    <property type="term" value="C:cytoplasm"/>
    <property type="evidence" value="ECO:0007669"/>
    <property type="project" value="TreeGrafter"/>
</dbReference>
<evidence type="ECO:0000256" key="1">
    <source>
        <dbReference type="ARBA" id="ARBA00001946"/>
    </source>
</evidence>
<keyword evidence="4" id="KW-0378">Hydrolase</keyword>
<keyword evidence="6" id="KW-0460">Magnesium</keyword>
<dbReference type="InterPro" id="IPR012337">
    <property type="entry name" value="RNaseH-like_sf"/>
</dbReference>
<dbReference type="InterPro" id="IPR040393">
    <property type="entry name" value="TREX1/2"/>
</dbReference>
<protein>
    <recommendedName>
        <fullName evidence="8">Exonuclease domain-containing protein</fullName>
    </recommendedName>
</protein>
<feature type="domain" description="Exonuclease" evidence="8">
    <location>
        <begin position="17"/>
        <end position="153"/>
    </location>
</feature>
<dbReference type="GO" id="GO:0008296">
    <property type="term" value="F:3'-5'-DNA exonuclease activity"/>
    <property type="evidence" value="ECO:0007669"/>
    <property type="project" value="TreeGrafter"/>
</dbReference>
<evidence type="ECO:0000313" key="9">
    <source>
        <dbReference type="EMBL" id="KAH7513429.1"/>
    </source>
</evidence>
<reference evidence="9" key="1">
    <citation type="journal article" date="2021" name="Front. Plant Sci.">
        <title>Chromosome-Scale Genome Assembly for Chinese Sour Jujube and Insights Into Its Genome Evolution and Domestication Signature.</title>
        <authorList>
            <person name="Shen L.-Y."/>
            <person name="Luo H."/>
            <person name="Wang X.-L."/>
            <person name="Wang X.-M."/>
            <person name="Qiu X.-J."/>
            <person name="Liu H."/>
            <person name="Zhou S.-S."/>
            <person name="Jia K.-H."/>
            <person name="Nie S."/>
            <person name="Bao Y.-T."/>
            <person name="Zhang R.-G."/>
            <person name="Yun Q.-Z."/>
            <person name="Chai Y.-H."/>
            <person name="Lu J.-Y."/>
            <person name="Li Y."/>
            <person name="Zhao S.-W."/>
            <person name="Mao J.-F."/>
            <person name="Jia S.-G."/>
            <person name="Mao Y.-M."/>
        </authorList>
    </citation>
    <scope>NUCLEOTIDE SEQUENCE</scope>
    <source>
        <strain evidence="9">AT0</strain>
        <tissue evidence="9">Leaf</tissue>
    </source>
</reference>
<dbReference type="PANTHER" id="PTHR13058:SF19">
    <property type="entry name" value="LD40940P"/>
    <property type="match status" value="1"/>
</dbReference>
<sequence>MRKKRFWRTGISNHNLKVFVLDVETTRSCRKRGRIIEIAIRGFQAGKNSRFCTLINPEIEVPNSYIQDMTTQMMTYPGNTRMEDEFKRCSYDISSLLAIPGHTSSGRERRPKVSLEGLSNYYGIPRVGSVHMAMSDVNLLSSIFERMAFDLHLTFNDHLWQRCFKSCGLNIKT</sequence>
<keyword evidence="5" id="KW-0269">Exonuclease</keyword>
<dbReference type="InterPro" id="IPR036397">
    <property type="entry name" value="RNaseH_sf"/>
</dbReference>
<proteinExistence type="inferred from homology"/>
<organism evidence="9 10">
    <name type="scientific">Ziziphus jujuba var. spinosa</name>
    <dbReference type="NCBI Taxonomy" id="714518"/>
    <lineage>
        <taxon>Eukaryota</taxon>
        <taxon>Viridiplantae</taxon>
        <taxon>Streptophyta</taxon>
        <taxon>Embryophyta</taxon>
        <taxon>Tracheophyta</taxon>
        <taxon>Spermatophyta</taxon>
        <taxon>Magnoliopsida</taxon>
        <taxon>eudicotyledons</taxon>
        <taxon>Gunneridae</taxon>
        <taxon>Pentapetalae</taxon>
        <taxon>rosids</taxon>
        <taxon>fabids</taxon>
        <taxon>Rosales</taxon>
        <taxon>Rhamnaceae</taxon>
        <taxon>Paliureae</taxon>
        <taxon>Ziziphus</taxon>
    </lineage>
</organism>
<evidence type="ECO:0000259" key="8">
    <source>
        <dbReference type="SMART" id="SM00479"/>
    </source>
</evidence>
<dbReference type="SMART" id="SM00479">
    <property type="entry name" value="EXOIII"/>
    <property type="match status" value="1"/>
</dbReference>
<accession>A0A978UF86</accession>
<dbReference type="Gene3D" id="3.30.420.10">
    <property type="entry name" value="Ribonuclease H-like superfamily/Ribonuclease H"/>
    <property type="match status" value="1"/>
</dbReference>
<evidence type="ECO:0000256" key="3">
    <source>
        <dbReference type="ARBA" id="ARBA00022723"/>
    </source>
</evidence>
<comment type="cofactor">
    <cofactor evidence="1">
        <name>Mg(2+)</name>
        <dbReference type="ChEBI" id="CHEBI:18420"/>
    </cofactor>
</comment>
<comment type="similarity">
    <text evidence="7">Belongs to the exonuclease superfamily. TREX family.</text>
</comment>
<evidence type="ECO:0000256" key="7">
    <source>
        <dbReference type="ARBA" id="ARBA00025769"/>
    </source>
</evidence>